<evidence type="ECO:0000313" key="2">
    <source>
        <dbReference type="EMBL" id="QXJ25986.1"/>
    </source>
</evidence>
<protein>
    <submittedName>
        <fullName evidence="2">Helix-turn-helix domain-containing protein</fullName>
    </submittedName>
</protein>
<dbReference type="SUPFAM" id="SSF46955">
    <property type="entry name" value="Putative DNA-binding domain"/>
    <property type="match status" value="1"/>
</dbReference>
<dbReference type="EMBL" id="CP059572">
    <property type="protein sequence ID" value="QXJ25986.1"/>
    <property type="molecule type" value="Genomic_DNA"/>
</dbReference>
<gene>
    <name evidence="2" type="ORF">AGRA3207_007560</name>
</gene>
<evidence type="ECO:0000313" key="3">
    <source>
        <dbReference type="Proteomes" id="UP001049518"/>
    </source>
</evidence>
<evidence type="ECO:0000259" key="1">
    <source>
        <dbReference type="Pfam" id="PF12728"/>
    </source>
</evidence>
<dbReference type="InterPro" id="IPR009061">
    <property type="entry name" value="DNA-bd_dom_put_sf"/>
</dbReference>
<proteinExistence type="predicted"/>
<dbReference type="RefSeq" id="WP_231332200.1">
    <property type="nucleotide sequence ID" value="NZ_CP059572.1"/>
</dbReference>
<accession>A0ABX8R4I0</accession>
<dbReference type="Gene3D" id="1.10.10.10">
    <property type="entry name" value="Winged helix-like DNA-binding domain superfamily/Winged helix DNA-binding domain"/>
    <property type="match status" value="1"/>
</dbReference>
<feature type="domain" description="Helix-turn-helix" evidence="1">
    <location>
        <begin position="24"/>
        <end position="77"/>
    </location>
</feature>
<dbReference type="InterPro" id="IPR036388">
    <property type="entry name" value="WH-like_DNA-bd_sf"/>
</dbReference>
<keyword evidence="3" id="KW-1185">Reference proteome</keyword>
<dbReference type="Proteomes" id="UP001049518">
    <property type="component" value="Chromosome"/>
</dbReference>
<organism evidence="2 3">
    <name type="scientific">Actinomadura graeca</name>
    <dbReference type="NCBI Taxonomy" id="2750812"/>
    <lineage>
        <taxon>Bacteria</taxon>
        <taxon>Bacillati</taxon>
        <taxon>Actinomycetota</taxon>
        <taxon>Actinomycetes</taxon>
        <taxon>Streptosporangiales</taxon>
        <taxon>Thermomonosporaceae</taxon>
        <taxon>Actinomadura</taxon>
    </lineage>
</organism>
<name>A0ABX8R4I0_9ACTN</name>
<dbReference type="Pfam" id="PF12728">
    <property type="entry name" value="HTH_17"/>
    <property type="match status" value="1"/>
</dbReference>
<dbReference type="InterPro" id="IPR041657">
    <property type="entry name" value="HTH_17"/>
</dbReference>
<sequence>MNAHPNLLPSDEVLDGGPVLSEVWYTTEQLAVLLAVDPSTLRRWRTGRPLQGPPFVRLSGAVTRYNAADVRRWMLRHRIDPDEGAL</sequence>
<reference evidence="2" key="1">
    <citation type="submission" date="2020-07" db="EMBL/GenBank/DDBJ databases">
        <authorList>
            <person name="Tarantini F.S."/>
            <person name="Hong K.W."/>
            <person name="Chan K.G."/>
        </authorList>
    </citation>
    <scope>NUCLEOTIDE SEQUENCE</scope>
    <source>
        <strain evidence="2">32-07</strain>
    </source>
</reference>